<feature type="region of interest" description="Disordered" evidence="1">
    <location>
        <begin position="31"/>
        <end position="62"/>
    </location>
</feature>
<dbReference type="AlphaFoldDB" id="A0A9D3V412"/>
<feature type="region of interest" description="Disordered" evidence="1">
    <location>
        <begin position="84"/>
        <end position="113"/>
    </location>
</feature>
<dbReference type="InterPro" id="IPR012438">
    <property type="entry name" value="DUF1639"/>
</dbReference>
<gene>
    <name evidence="2" type="ORF">J1N35_032835</name>
</gene>
<feature type="compositionally biased region" description="Basic and acidic residues" evidence="1">
    <location>
        <begin position="97"/>
        <end position="113"/>
    </location>
</feature>
<protein>
    <submittedName>
        <fullName evidence="2">Uncharacterized protein</fullName>
    </submittedName>
</protein>
<dbReference type="Pfam" id="PF07797">
    <property type="entry name" value="DUF1639"/>
    <property type="match status" value="1"/>
</dbReference>
<keyword evidence="3" id="KW-1185">Reference proteome</keyword>
<evidence type="ECO:0000313" key="3">
    <source>
        <dbReference type="Proteomes" id="UP000828251"/>
    </source>
</evidence>
<dbReference type="PANTHER" id="PTHR33130:SF40">
    <property type="entry name" value="CHROMOGRANIN (DUF1639)"/>
    <property type="match status" value="1"/>
</dbReference>
<dbReference type="Proteomes" id="UP000828251">
    <property type="component" value="Unassembled WGS sequence"/>
</dbReference>
<accession>A0A9D3V412</accession>
<comment type="caution">
    <text evidence="2">The sequence shown here is derived from an EMBL/GenBank/DDBJ whole genome shotgun (WGS) entry which is preliminary data.</text>
</comment>
<evidence type="ECO:0000313" key="2">
    <source>
        <dbReference type="EMBL" id="KAH1067848.1"/>
    </source>
</evidence>
<feature type="compositionally biased region" description="Polar residues" evidence="1">
    <location>
        <begin position="47"/>
        <end position="59"/>
    </location>
</feature>
<dbReference type="EMBL" id="JAIQCV010000009">
    <property type="protein sequence ID" value="KAH1067848.1"/>
    <property type="molecule type" value="Genomic_DNA"/>
</dbReference>
<sequence length="244" mass="27928">MGSTNPYLSKPLHNFSLPPFSDNLVICKQRSKNRKKIIKDPQETKGSDQPNSDATQTPVSERKQEILLNLKMRLKNSISEIANHEEPKASGQLNPHKASDVTQRRKADHHHQPEIIVPTKKNAVALTNKKRRRVSVTLSREEIEEDIAEIAKLAGKKLQRRNPEKRPRINLDHLFPDLQYYGLEQNIIERSGFVLGIALSASGISRKLRLVVWNSLRILSFFFMHLPLFLSASEFSLTNQPKHH</sequence>
<reference evidence="2 3" key="1">
    <citation type="journal article" date="2021" name="Plant Biotechnol. J.">
        <title>Multi-omics assisted identification of the key and species-specific regulatory components of drought-tolerant mechanisms in Gossypium stocksii.</title>
        <authorList>
            <person name="Yu D."/>
            <person name="Ke L."/>
            <person name="Zhang D."/>
            <person name="Wu Y."/>
            <person name="Sun Y."/>
            <person name="Mei J."/>
            <person name="Sun J."/>
            <person name="Sun Y."/>
        </authorList>
    </citation>
    <scope>NUCLEOTIDE SEQUENCE [LARGE SCALE GENOMIC DNA]</scope>
    <source>
        <strain evidence="3">cv. E1</strain>
        <tissue evidence="2">Leaf</tissue>
    </source>
</reference>
<dbReference type="PANTHER" id="PTHR33130">
    <property type="entry name" value="PUTATIVE (DUF1639)-RELATED"/>
    <property type="match status" value="1"/>
</dbReference>
<proteinExistence type="predicted"/>
<evidence type="ECO:0000256" key="1">
    <source>
        <dbReference type="SAM" id="MobiDB-lite"/>
    </source>
</evidence>
<organism evidence="2 3">
    <name type="scientific">Gossypium stocksii</name>
    <dbReference type="NCBI Taxonomy" id="47602"/>
    <lineage>
        <taxon>Eukaryota</taxon>
        <taxon>Viridiplantae</taxon>
        <taxon>Streptophyta</taxon>
        <taxon>Embryophyta</taxon>
        <taxon>Tracheophyta</taxon>
        <taxon>Spermatophyta</taxon>
        <taxon>Magnoliopsida</taxon>
        <taxon>eudicotyledons</taxon>
        <taxon>Gunneridae</taxon>
        <taxon>Pentapetalae</taxon>
        <taxon>rosids</taxon>
        <taxon>malvids</taxon>
        <taxon>Malvales</taxon>
        <taxon>Malvaceae</taxon>
        <taxon>Malvoideae</taxon>
        <taxon>Gossypium</taxon>
    </lineage>
</organism>
<dbReference type="OrthoDB" id="986990at2759"/>
<name>A0A9D3V412_9ROSI</name>